<organism evidence="2 3">
    <name type="scientific">Kineococcus rhizosphaerae</name>
    <dbReference type="NCBI Taxonomy" id="559628"/>
    <lineage>
        <taxon>Bacteria</taxon>
        <taxon>Bacillati</taxon>
        <taxon>Actinomycetota</taxon>
        <taxon>Actinomycetes</taxon>
        <taxon>Kineosporiales</taxon>
        <taxon>Kineosporiaceae</taxon>
        <taxon>Kineococcus</taxon>
    </lineage>
</organism>
<feature type="transmembrane region" description="Helical" evidence="1">
    <location>
        <begin position="41"/>
        <end position="59"/>
    </location>
</feature>
<keyword evidence="1" id="KW-1133">Transmembrane helix</keyword>
<feature type="transmembrane region" description="Helical" evidence="1">
    <location>
        <begin position="6"/>
        <end position="29"/>
    </location>
</feature>
<dbReference type="AlphaFoldDB" id="A0A2T0QZZ9"/>
<evidence type="ECO:0000313" key="2">
    <source>
        <dbReference type="EMBL" id="PRY12241.1"/>
    </source>
</evidence>
<dbReference type="InterPro" id="IPR008407">
    <property type="entry name" value="Brnchd-chn_aa_trnsp_AzlD"/>
</dbReference>
<reference evidence="2 3" key="1">
    <citation type="submission" date="2018-03" db="EMBL/GenBank/DDBJ databases">
        <title>Genomic Encyclopedia of Archaeal and Bacterial Type Strains, Phase II (KMG-II): from individual species to whole genera.</title>
        <authorList>
            <person name="Goeker M."/>
        </authorList>
    </citation>
    <scope>NUCLEOTIDE SEQUENCE [LARGE SCALE GENOMIC DNA]</scope>
    <source>
        <strain evidence="2 3">DSM 19711</strain>
    </source>
</reference>
<feature type="transmembrane region" description="Helical" evidence="1">
    <location>
        <begin position="71"/>
        <end position="101"/>
    </location>
</feature>
<keyword evidence="1" id="KW-0472">Membrane</keyword>
<gene>
    <name evidence="2" type="ORF">CLV37_111198</name>
</gene>
<keyword evidence="1" id="KW-0812">Transmembrane</keyword>
<protein>
    <submittedName>
        <fullName evidence="2">Branched-subunit amino acid transport protein AzlD</fullName>
    </submittedName>
</protein>
<dbReference type="Pfam" id="PF05437">
    <property type="entry name" value="AzlD"/>
    <property type="match status" value="1"/>
</dbReference>
<evidence type="ECO:0000256" key="1">
    <source>
        <dbReference type="SAM" id="Phobius"/>
    </source>
</evidence>
<dbReference type="Proteomes" id="UP000238083">
    <property type="component" value="Unassembled WGS sequence"/>
</dbReference>
<keyword evidence="3" id="KW-1185">Reference proteome</keyword>
<proteinExistence type="predicted"/>
<sequence>MVLEVSFWVAVLAAGVVSFLLKFAGYVVPAERLEEPRVRRVTAMLPAALLASLVVLQTFSTGRDLVLDARAAGLVVAVVALVCRAPFIVVVVLAAATAAGLRALGWG</sequence>
<comment type="caution">
    <text evidence="2">The sequence shown here is derived from an EMBL/GenBank/DDBJ whole genome shotgun (WGS) entry which is preliminary data.</text>
</comment>
<accession>A0A2T0QZZ9</accession>
<evidence type="ECO:0000313" key="3">
    <source>
        <dbReference type="Proteomes" id="UP000238083"/>
    </source>
</evidence>
<name>A0A2T0QZZ9_9ACTN</name>
<dbReference type="EMBL" id="PVZF01000011">
    <property type="protein sequence ID" value="PRY12241.1"/>
    <property type="molecule type" value="Genomic_DNA"/>
</dbReference>